<evidence type="ECO:0000313" key="2">
    <source>
        <dbReference type="EMBL" id="KAF2405441.1"/>
    </source>
</evidence>
<feature type="compositionally biased region" description="Pro residues" evidence="1">
    <location>
        <begin position="580"/>
        <end position="590"/>
    </location>
</feature>
<gene>
    <name evidence="2" type="ORF">EJ06DRAFT_26253</name>
</gene>
<feature type="compositionally biased region" description="Polar residues" evidence="1">
    <location>
        <begin position="651"/>
        <end position="660"/>
    </location>
</feature>
<feature type="compositionally biased region" description="Low complexity" evidence="1">
    <location>
        <begin position="265"/>
        <end position="275"/>
    </location>
</feature>
<reference evidence="2" key="1">
    <citation type="journal article" date="2020" name="Stud. Mycol.">
        <title>101 Dothideomycetes genomes: a test case for predicting lifestyles and emergence of pathogens.</title>
        <authorList>
            <person name="Haridas S."/>
            <person name="Albert R."/>
            <person name="Binder M."/>
            <person name="Bloem J."/>
            <person name="Labutti K."/>
            <person name="Salamov A."/>
            <person name="Andreopoulos B."/>
            <person name="Baker S."/>
            <person name="Barry K."/>
            <person name="Bills G."/>
            <person name="Bluhm B."/>
            <person name="Cannon C."/>
            <person name="Castanera R."/>
            <person name="Culley D."/>
            <person name="Daum C."/>
            <person name="Ezra D."/>
            <person name="Gonzalez J."/>
            <person name="Henrissat B."/>
            <person name="Kuo A."/>
            <person name="Liang C."/>
            <person name="Lipzen A."/>
            <person name="Lutzoni F."/>
            <person name="Magnuson J."/>
            <person name="Mondo S."/>
            <person name="Nolan M."/>
            <person name="Ohm R."/>
            <person name="Pangilinan J."/>
            <person name="Park H.-J."/>
            <person name="Ramirez L."/>
            <person name="Alfaro M."/>
            <person name="Sun H."/>
            <person name="Tritt A."/>
            <person name="Yoshinaga Y."/>
            <person name="Zwiers L.-H."/>
            <person name="Turgeon B."/>
            <person name="Goodwin S."/>
            <person name="Spatafora J."/>
            <person name="Crous P."/>
            <person name="Grigoriev I."/>
        </authorList>
    </citation>
    <scope>NUCLEOTIDE SEQUENCE</scope>
    <source>
        <strain evidence="2">CBS 262.69</strain>
    </source>
</reference>
<accession>A0A6G1IB67</accession>
<proteinExistence type="predicted"/>
<feature type="compositionally biased region" description="Basic and acidic residues" evidence="1">
    <location>
        <begin position="117"/>
        <end position="146"/>
    </location>
</feature>
<protein>
    <submittedName>
        <fullName evidence="2">Uncharacterized protein</fullName>
    </submittedName>
</protein>
<name>A0A6G1IB67_9PEZI</name>
<feature type="region of interest" description="Disordered" evidence="1">
    <location>
        <begin position="385"/>
        <end position="594"/>
    </location>
</feature>
<feature type="compositionally biased region" description="Basic and acidic residues" evidence="1">
    <location>
        <begin position="57"/>
        <end position="70"/>
    </location>
</feature>
<dbReference type="OrthoDB" id="4927890at2759"/>
<dbReference type="AlphaFoldDB" id="A0A6G1IB67"/>
<feature type="compositionally biased region" description="Pro residues" evidence="1">
    <location>
        <begin position="508"/>
        <end position="571"/>
    </location>
</feature>
<feature type="compositionally biased region" description="Basic and acidic residues" evidence="1">
    <location>
        <begin position="406"/>
        <end position="460"/>
    </location>
</feature>
<feature type="region of interest" description="Disordered" evidence="1">
    <location>
        <begin position="1"/>
        <end position="337"/>
    </location>
</feature>
<dbReference type="Proteomes" id="UP000799640">
    <property type="component" value="Unassembled WGS sequence"/>
</dbReference>
<feature type="compositionally biased region" description="Basic and acidic residues" evidence="1">
    <location>
        <begin position="469"/>
        <end position="501"/>
    </location>
</feature>
<feature type="compositionally biased region" description="Basic and acidic residues" evidence="1">
    <location>
        <begin position="389"/>
        <end position="399"/>
    </location>
</feature>
<dbReference type="EMBL" id="ML996687">
    <property type="protein sequence ID" value="KAF2405441.1"/>
    <property type="molecule type" value="Genomic_DNA"/>
</dbReference>
<feature type="region of interest" description="Disordered" evidence="1">
    <location>
        <begin position="626"/>
        <end position="660"/>
    </location>
</feature>
<evidence type="ECO:0000313" key="3">
    <source>
        <dbReference type="Proteomes" id="UP000799640"/>
    </source>
</evidence>
<sequence length="660" mass="71440">MLPVHPRPISRGPADLKNPIASGRPATPTETTPVPVPNPAPSTWTPIHSNPILIPKKLTEERGRAEREGSGDSLYDEPTVPKRQPSPTRTAPLPAKKPALTWAPIHSNPIPIRRVRWKGDPEDLPEERRRAEREGSGDISKDEPPVPKRKPTLTKPPLHPASRPAPLSPFLSRTNIAIGRSKATAPALDTGPPYRTSKFPRPPPEPDNPLQESCAIESESEVEWVDDSESDNSEHGSSEDAPSEAITSGTLSLGYLERRPVKQGPVLRTPLPRTPVLRRRFPRSPFPRSPFTRSPVLRRPVSRKPALPHPFQRQPVQSRPIPLAVGPGSASPEGFPPDLVAPGVPLFPGAQQPAILRYAPLDSYMITTAQRGLDPLVGTHRVSQWVPDPVRDSPDERRISHWFSTQDRDSQDERSRQARRDSVPSERAPSERAPSERAPSERAPSERVPSEHVPSERGPSERGPSSERLPSERATSEHPPSERPLLERPPSERAPSERALSERIPSVPAQPVPAKPVPASPVPTQPVPTQPVPTSPVPAPPVAVPAPPVAVPPVPTQPVPTQPVPTQPVPTEPVSASPVPAQPVPVPPPSRADRTKGVLRAMRKGVLCIIDPCGCCLRSTATDEERILVDDSNEGSQGAEGGGGRSPEPHTGTTTSFDQT</sequence>
<organism evidence="2 3">
    <name type="scientific">Trichodelitschia bisporula</name>
    <dbReference type="NCBI Taxonomy" id="703511"/>
    <lineage>
        <taxon>Eukaryota</taxon>
        <taxon>Fungi</taxon>
        <taxon>Dikarya</taxon>
        <taxon>Ascomycota</taxon>
        <taxon>Pezizomycotina</taxon>
        <taxon>Dothideomycetes</taxon>
        <taxon>Dothideomycetes incertae sedis</taxon>
        <taxon>Phaeotrichales</taxon>
        <taxon>Phaeotrichaceae</taxon>
        <taxon>Trichodelitschia</taxon>
    </lineage>
</organism>
<evidence type="ECO:0000256" key="1">
    <source>
        <dbReference type="SAM" id="MobiDB-lite"/>
    </source>
</evidence>
<feature type="compositionally biased region" description="Acidic residues" evidence="1">
    <location>
        <begin position="218"/>
        <end position="231"/>
    </location>
</feature>
<keyword evidence="3" id="KW-1185">Reference proteome</keyword>